<dbReference type="Gene3D" id="1.10.287.1490">
    <property type="match status" value="1"/>
</dbReference>
<feature type="coiled-coil region" evidence="1">
    <location>
        <begin position="217"/>
        <end position="244"/>
    </location>
</feature>
<keyword evidence="4" id="KW-1185">Reference proteome</keyword>
<dbReference type="SUPFAM" id="SSF53335">
    <property type="entry name" value="S-adenosyl-L-methionine-dependent methyltransferases"/>
    <property type="match status" value="1"/>
</dbReference>
<sequence>MNDVMMDLAQSLNSAEINGIILHIGAGQGAQLDSWLATRAKQIYLVEPNSQLAENLTRRAGSEPRLTVLAAAVAENSGTVPLNIFNFAELSSIREPGDILKLFPGLRVSARPMVAAVTMNDLLAQLPPPSADDDLLVIEAPGAEGIVLKGLADLDGLRRFSRIILHCGTDALYQGAPGAAELSRDLIAQGYAQVPLTTDDPDFVTSLFTFDRAAFAQKETQARLQAAEGQAAALQRQLGELGVEVALKNNLLEQMQTALAEMTASAQAQGDYSRKLETQVAEHVASRKEIDAKVEWRGNRIKELGAELEGMRTTMAAAAAQQSARIAALETDLAARDVALTSAADATEQLATRAIALQAELDSLRAETTAVSARQTARIAELEAELSLREAALVSGAHAAEQETARATSLAAELESLRDDMAAAADQQAARIATLEADLAEREAALAAGAHAAEQETARATSLAAELESLRDDMAAAADQQAARIATLQADLAEREAALAAGATSADQQAGRIATLEADLAARDTALAAGTEAAEQQAARIAALKTELEASLPRARHNEHVEALKKAIAERDASLNSLRSEMAAAAETQARRIATLEADLAGQQAALAKGESAAEELEVQIATLEADLAGQQAALAKSESAAEELEVQIVRLEADLAEKQAALAKSESAAEEREAQIATLEADLAGRDEALANAATTAEQQAARIAALKTELDASLPRARHNEHVEALKKSIADRDANLSNLRTQMAAAAETQAKRIATLEADLAEQQAALAGGESAAEEQAERISRLEADLVSRDDALTKHSEDATQQAERITTLEAELAASIPAETHSQQLEKLKASLAEQAAEMKAGHQQETTLSLRMLALRDADLADLRSRYARLQSDKEEQDQLLQDLTVRLTEASYYLQELERDAPASLMPIAQASVSKSAASKATVGKASTRESGHKAKKRSK</sequence>
<dbReference type="InterPro" id="IPR029063">
    <property type="entry name" value="SAM-dependent_MTases_sf"/>
</dbReference>
<evidence type="ECO:0008006" key="5">
    <source>
        <dbReference type="Google" id="ProtNLM"/>
    </source>
</evidence>
<proteinExistence type="predicted"/>
<keyword evidence="1" id="KW-0175">Coiled coil</keyword>
<evidence type="ECO:0000313" key="4">
    <source>
        <dbReference type="Proteomes" id="UP000284547"/>
    </source>
</evidence>
<reference evidence="3 4" key="1">
    <citation type="submission" date="2018-08" db="EMBL/GenBank/DDBJ databases">
        <title>Flavobacterium tibetense sp. nov., isolated from a wetland YonghuCo on Tibetan Plateau.</title>
        <authorList>
            <person name="Phurbu D."/>
            <person name="Lu H."/>
            <person name="Xing P."/>
        </authorList>
    </citation>
    <scope>NUCLEOTIDE SEQUENCE [LARGE SCALE GENOMIC DNA]</scope>
    <source>
        <strain evidence="3 4">DJC</strain>
    </source>
</reference>
<dbReference type="EMBL" id="QWEY01000001">
    <property type="protein sequence ID" value="RGP39041.1"/>
    <property type="molecule type" value="Genomic_DNA"/>
</dbReference>
<feature type="coiled-coil region" evidence="1">
    <location>
        <begin position="400"/>
        <end position="480"/>
    </location>
</feature>
<feature type="coiled-coil region" evidence="1">
    <location>
        <begin position="607"/>
        <end position="711"/>
    </location>
</feature>
<accession>A0A411Z7K2</accession>
<comment type="caution">
    <text evidence="3">The sequence shown here is derived from an EMBL/GenBank/DDBJ whole genome shotgun (WGS) entry which is preliminary data.</text>
</comment>
<dbReference type="AlphaFoldDB" id="A0A411Z7K2"/>
<dbReference type="Proteomes" id="UP000284547">
    <property type="component" value="Unassembled WGS sequence"/>
</dbReference>
<evidence type="ECO:0000256" key="1">
    <source>
        <dbReference type="SAM" id="Coils"/>
    </source>
</evidence>
<evidence type="ECO:0000313" key="3">
    <source>
        <dbReference type="EMBL" id="RGP39041.1"/>
    </source>
</evidence>
<gene>
    <name evidence="3" type="ORF">D1012_02715</name>
</gene>
<evidence type="ECO:0000256" key="2">
    <source>
        <dbReference type="SAM" id="MobiDB-lite"/>
    </source>
</evidence>
<feature type="compositionally biased region" description="Low complexity" evidence="2">
    <location>
        <begin position="921"/>
        <end position="936"/>
    </location>
</feature>
<feature type="region of interest" description="Disordered" evidence="2">
    <location>
        <begin position="920"/>
        <end position="950"/>
    </location>
</feature>
<feature type="coiled-coil region" evidence="1">
    <location>
        <begin position="826"/>
        <end position="896"/>
    </location>
</feature>
<dbReference type="Gene3D" id="3.40.50.150">
    <property type="entry name" value="Vaccinia Virus protein VP39"/>
    <property type="match status" value="1"/>
</dbReference>
<name>A0A411Z7K2_9RHOB</name>
<protein>
    <recommendedName>
        <fullName evidence="5">Methyltransferase FkbM domain-containing protein</fullName>
    </recommendedName>
</protein>
<organism evidence="3 4">
    <name type="scientific">Pseudotabrizicola alkalilacus</name>
    <dbReference type="NCBI Taxonomy" id="2305252"/>
    <lineage>
        <taxon>Bacteria</taxon>
        <taxon>Pseudomonadati</taxon>
        <taxon>Pseudomonadota</taxon>
        <taxon>Alphaproteobacteria</taxon>
        <taxon>Rhodobacterales</taxon>
        <taxon>Paracoccaceae</taxon>
        <taxon>Pseudotabrizicola</taxon>
    </lineage>
</organism>